<keyword evidence="3" id="KW-1185">Reference proteome</keyword>
<dbReference type="AlphaFoldDB" id="A0A5B7GCJ2"/>
<feature type="compositionally biased region" description="Basic and acidic residues" evidence="1">
    <location>
        <begin position="62"/>
        <end position="75"/>
    </location>
</feature>
<dbReference type="EMBL" id="VSRR010014106">
    <property type="protein sequence ID" value="MPC56632.1"/>
    <property type="molecule type" value="Genomic_DNA"/>
</dbReference>
<accession>A0A5B7GCJ2</accession>
<name>A0A5B7GCJ2_PORTR</name>
<proteinExistence type="predicted"/>
<evidence type="ECO:0000313" key="2">
    <source>
        <dbReference type="EMBL" id="MPC56632.1"/>
    </source>
</evidence>
<organism evidence="2 3">
    <name type="scientific">Portunus trituberculatus</name>
    <name type="common">Swimming crab</name>
    <name type="synonym">Neptunus trituberculatus</name>
    <dbReference type="NCBI Taxonomy" id="210409"/>
    <lineage>
        <taxon>Eukaryota</taxon>
        <taxon>Metazoa</taxon>
        <taxon>Ecdysozoa</taxon>
        <taxon>Arthropoda</taxon>
        <taxon>Crustacea</taxon>
        <taxon>Multicrustacea</taxon>
        <taxon>Malacostraca</taxon>
        <taxon>Eumalacostraca</taxon>
        <taxon>Eucarida</taxon>
        <taxon>Decapoda</taxon>
        <taxon>Pleocyemata</taxon>
        <taxon>Brachyura</taxon>
        <taxon>Eubrachyura</taxon>
        <taxon>Portunoidea</taxon>
        <taxon>Portunidae</taxon>
        <taxon>Portuninae</taxon>
        <taxon>Portunus</taxon>
    </lineage>
</organism>
<dbReference type="PROSITE" id="PS51257">
    <property type="entry name" value="PROKAR_LIPOPROTEIN"/>
    <property type="match status" value="1"/>
</dbReference>
<comment type="caution">
    <text evidence="2">The sequence shown here is derived from an EMBL/GenBank/DDBJ whole genome shotgun (WGS) entry which is preliminary data.</text>
</comment>
<protein>
    <submittedName>
        <fullName evidence="2">Uncharacterized protein</fullName>
    </submittedName>
</protein>
<evidence type="ECO:0000256" key="1">
    <source>
        <dbReference type="SAM" id="MobiDB-lite"/>
    </source>
</evidence>
<reference evidence="2 3" key="1">
    <citation type="submission" date="2019-05" db="EMBL/GenBank/DDBJ databases">
        <title>Another draft genome of Portunus trituberculatus and its Hox gene families provides insights of decapod evolution.</title>
        <authorList>
            <person name="Jeong J.-H."/>
            <person name="Song I."/>
            <person name="Kim S."/>
            <person name="Choi T."/>
            <person name="Kim D."/>
            <person name="Ryu S."/>
            <person name="Kim W."/>
        </authorList>
    </citation>
    <scope>NUCLEOTIDE SEQUENCE [LARGE SCALE GENOMIC DNA]</scope>
    <source>
        <tissue evidence="2">Muscle</tissue>
    </source>
</reference>
<evidence type="ECO:0000313" key="3">
    <source>
        <dbReference type="Proteomes" id="UP000324222"/>
    </source>
</evidence>
<feature type="region of interest" description="Disordered" evidence="1">
    <location>
        <begin position="58"/>
        <end position="80"/>
    </location>
</feature>
<dbReference type="Proteomes" id="UP000324222">
    <property type="component" value="Unassembled WGS sequence"/>
</dbReference>
<gene>
    <name evidence="2" type="ORF">E2C01_050597</name>
</gene>
<sequence length="142" mass="15704">MKRLYMPSHLPGNCFVGSSSPLLGSCIYQAVRCGKTCTAIQGRRRGGAGDLLEALRNTRNTDGGKRSPQRVDLRHPTRHPRRLTGPWEHLCLSSCSSERQVAEGRSHHLRHHLRRPTVSVGHAGRRKQTFMHTPAGGVVGQV</sequence>